<feature type="non-terminal residue" evidence="1">
    <location>
        <position position="1"/>
    </location>
</feature>
<dbReference type="AlphaFoldDB" id="A0A3L6EMV1"/>
<organism evidence="1">
    <name type="scientific">Zea mays</name>
    <name type="common">Maize</name>
    <dbReference type="NCBI Taxonomy" id="4577"/>
    <lineage>
        <taxon>Eukaryota</taxon>
        <taxon>Viridiplantae</taxon>
        <taxon>Streptophyta</taxon>
        <taxon>Embryophyta</taxon>
        <taxon>Tracheophyta</taxon>
        <taxon>Spermatophyta</taxon>
        <taxon>Magnoliopsida</taxon>
        <taxon>Liliopsida</taxon>
        <taxon>Poales</taxon>
        <taxon>Poaceae</taxon>
        <taxon>PACMAD clade</taxon>
        <taxon>Panicoideae</taxon>
        <taxon>Andropogonodae</taxon>
        <taxon>Andropogoneae</taxon>
        <taxon>Tripsacinae</taxon>
        <taxon>Zea</taxon>
    </lineage>
</organism>
<reference evidence="1" key="1">
    <citation type="journal article" date="2018" name="Nat. Genet.">
        <title>Extensive intraspecific gene order and gene structural variations between Mo17 and other maize genomes.</title>
        <authorList>
            <person name="Sun S."/>
            <person name="Zhou Y."/>
            <person name="Chen J."/>
            <person name="Shi J."/>
            <person name="Zhao H."/>
            <person name="Zhao H."/>
            <person name="Song W."/>
            <person name="Zhang M."/>
            <person name="Cui Y."/>
            <person name="Dong X."/>
            <person name="Liu H."/>
            <person name="Ma X."/>
            <person name="Jiao Y."/>
            <person name="Wang B."/>
            <person name="Wei X."/>
            <person name="Stein J.C."/>
            <person name="Glaubitz J.C."/>
            <person name="Lu F."/>
            <person name="Yu G."/>
            <person name="Liang C."/>
            <person name="Fengler K."/>
            <person name="Li B."/>
            <person name="Rafalski A."/>
            <person name="Schnable P.S."/>
            <person name="Ware D.H."/>
            <person name="Buckler E.S."/>
            <person name="Lai J."/>
        </authorList>
    </citation>
    <scope>NUCLEOTIDE SEQUENCE [LARGE SCALE GENOMIC DNA]</scope>
    <source>
        <tissue evidence="1">Seedling</tissue>
    </source>
</reference>
<name>A0A3L6EMV1_MAIZE</name>
<dbReference type="Proteomes" id="UP000251960">
    <property type="component" value="Chromosome 5"/>
</dbReference>
<protein>
    <submittedName>
        <fullName evidence="1">Uncharacterized protein</fullName>
    </submittedName>
</protein>
<comment type="caution">
    <text evidence="1">The sequence shown here is derived from an EMBL/GenBank/DDBJ whole genome shotgun (WGS) entry which is preliminary data.</text>
</comment>
<dbReference type="EMBL" id="NCVQ01000006">
    <property type="protein sequence ID" value="PWZ21958.1"/>
    <property type="molecule type" value="Genomic_DNA"/>
</dbReference>
<proteinExistence type="predicted"/>
<sequence>VLVAYNVPRSRSSIPSIRNSFSNTKLVLH</sequence>
<evidence type="ECO:0000313" key="1">
    <source>
        <dbReference type="EMBL" id="PWZ21958.1"/>
    </source>
</evidence>
<accession>A0A3L6EMV1</accession>
<gene>
    <name evidence="1" type="ORF">Zm00014a_040107</name>
</gene>